<dbReference type="InterPro" id="IPR045209">
    <property type="entry name" value="Rrp5"/>
</dbReference>
<organism evidence="7">
    <name type="scientific">Eutreptiella gymnastica</name>
    <dbReference type="NCBI Taxonomy" id="73025"/>
    <lineage>
        <taxon>Eukaryota</taxon>
        <taxon>Discoba</taxon>
        <taxon>Euglenozoa</taxon>
        <taxon>Euglenida</taxon>
        <taxon>Spirocuta</taxon>
        <taxon>Euglenophyceae</taxon>
        <taxon>Eutreptiales</taxon>
        <taxon>Eutreptiaceae</taxon>
        <taxon>Eutreptiella</taxon>
    </lineage>
</organism>
<evidence type="ECO:0000256" key="4">
    <source>
        <dbReference type="ARBA" id="ARBA00023242"/>
    </source>
</evidence>
<evidence type="ECO:0000313" key="7">
    <source>
        <dbReference type="EMBL" id="CAE0823841.1"/>
    </source>
</evidence>
<dbReference type="Gene3D" id="1.25.40.10">
    <property type="entry name" value="Tetratricopeptide repeat domain"/>
    <property type="match status" value="1"/>
</dbReference>
<keyword evidence="4" id="KW-0539">Nucleus</keyword>
<dbReference type="PANTHER" id="PTHR23270">
    <property type="entry name" value="PROGRAMMED CELL DEATH PROTEIN 11 PRE-RRNA PROCESSING PROTEIN RRP5"/>
    <property type="match status" value="1"/>
</dbReference>
<comment type="subcellular location">
    <subcellularLocation>
        <location evidence="1">Nucleus</location>
    </subcellularLocation>
</comment>
<sequence length="419" mass="48388">MATDFVPKLKKSNKKRKVRGSVESVDANALTEVEVPPIKKAKKKKKEPKDQEQSKTTNSDKKQLPRATITTVTDTHSTKDDGMFVPFGDAGDVVADAVPAPNETLKAPKANKKEMAAERRKEQWLKRLSEEQRVDAVEAAHEANPTPATPEEFRMLLAGSPNSSFLWCQFMAFWLFRGQIEKARQVAELALTTINFREEQEIFNVWVAYLNLESQHGTRESTDGVFRRAIKNVDQEKKMYQHQIRILYKAGHHGQVFVIYKEMVRKFHIEVDVWVQFYKYCIERNRVDELKQIPKNALNSLMKDQHVQMMTQIAAAELREGSVDRGRAIFEGLVSKFPKRGDIWSVYIDLERLVQRRAGNNLPQLRNIFDRVTTLSLSPKVMQGFLTRYMELEKEYGTQQTQQQVHDRAVQYVDQKCAQ</sequence>
<gene>
    <name evidence="7" type="ORF">EGYM00163_LOCUS35044</name>
</gene>
<evidence type="ECO:0000256" key="1">
    <source>
        <dbReference type="ARBA" id="ARBA00004123"/>
    </source>
</evidence>
<dbReference type="Pfam" id="PF23231">
    <property type="entry name" value="HAT_Syf1_CNRKL1_C"/>
    <property type="match status" value="2"/>
</dbReference>
<feature type="compositionally biased region" description="Basic residues" evidence="5">
    <location>
        <begin position="8"/>
        <end position="19"/>
    </location>
</feature>
<dbReference type="AlphaFoldDB" id="A0A7S4G382"/>
<accession>A0A7S4G382</accession>
<proteinExistence type="predicted"/>
<evidence type="ECO:0000259" key="6">
    <source>
        <dbReference type="Pfam" id="PF23231"/>
    </source>
</evidence>
<feature type="compositionally biased region" description="Basic and acidic residues" evidence="5">
    <location>
        <begin position="47"/>
        <end position="63"/>
    </location>
</feature>
<dbReference type="InterPro" id="IPR011990">
    <property type="entry name" value="TPR-like_helical_dom_sf"/>
</dbReference>
<dbReference type="SUPFAM" id="SSF48452">
    <property type="entry name" value="TPR-like"/>
    <property type="match status" value="2"/>
</dbReference>
<name>A0A7S4G382_9EUGL</name>
<keyword evidence="2" id="KW-0698">rRNA processing</keyword>
<dbReference type="PANTHER" id="PTHR23270:SF10">
    <property type="entry name" value="PROTEIN RRP5 HOMOLOG"/>
    <property type="match status" value="1"/>
</dbReference>
<dbReference type="GO" id="GO:0032040">
    <property type="term" value="C:small-subunit processome"/>
    <property type="evidence" value="ECO:0007669"/>
    <property type="project" value="TreeGrafter"/>
</dbReference>
<dbReference type="InterPro" id="IPR003107">
    <property type="entry name" value="HAT"/>
</dbReference>
<dbReference type="GO" id="GO:0003723">
    <property type="term" value="F:RNA binding"/>
    <property type="evidence" value="ECO:0007669"/>
    <property type="project" value="TreeGrafter"/>
</dbReference>
<dbReference type="GO" id="GO:0006364">
    <property type="term" value="P:rRNA processing"/>
    <property type="evidence" value="ECO:0007669"/>
    <property type="project" value="UniProtKB-KW"/>
</dbReference>
<reference evidence="7" key="1">
    <citation type="submission" date="2021-01" db="EMBL/GenBank/DDBJ databases">
        <authorList>
            <person name="Corre E."/>
            <person name="Pelletier E."/>
            <person name="Niang G."/>
            <person name="Scheremetjew M."/>
            <person name="Finn R."/>
            <person name="Kale V."/>
            <person name="Holt S."/>
            <person name="Cochrane G."/>
            <person name="Meng A."/>
            <person name="Brown T."/>
            <person name="Cohen L."/>
        </authorList>
    </citation>
    <scope>NUCLEOTIDE SEQUENCE</scope>
    <source>
        <strain evidence="7">CCMP1594</strain>
    </source>
</reference>
<evidence type="ECO:0000256" key="2">
    <source>
        <dbReference type="ARBA" id="ARBA00022552"/>
    </source>
</evidence>
<keyword evidence="3" id="KW-0677">Repeat</keyword>
<feature type="domain" description="Pre-mRNA-splicing factor Syf1/CRNKL1-like C-terminal HAT-repeats" evidence="6">
    <location>
        <begin position="163"/>
        <end position="244"/>
    </location>
</feature>
<evidence type="ECO:0000256" key="3">
    <source>
        <dbReference type="ARBA" id="ARBA00022737"/>
    </source>
</evidence>
<dbReference type="InterPro" id="IPR055430">
    <property type="entry name" value="HAT_Syf1_CNRKL1_C"/>
</dbReference>
<dbReference type="EMBL" id="HBJA01101705">
    <property type="protein sequence ID" value="CAE0823841.1"/>
    <property type="molecule type" value="Transcribed_RNA"/>
</dbReference>
<dbReference type="SMART" id="SM00386">
    <property type="entry name" value="HAT"/>
    <property type="match status" value="4"/>
</dbReference>
<evidence type="ECO:0000256" key="5">
    <source>
        <dbReference type="SAM" id="MobiDB-lite"/>
    </source>
</evidence>
<feature type="domain" description="Pre-mRNA-splicing factor Syf1/CRNKL1-like C-terminal HAT-repeats" evidence="6">
    <location>
        <begin position="336"/>
        <end position="415"/>
    </location>
</feature>
<protein>
    <recommendedName>
        <fullName evidence="6">Pre-mRNA-splicing factor Syf1/CRNKL1-like C-terminal HAT-repeats domain-containing protein</fullName>
    </recommendedName>
</protein>
<feature type="region of interest" description="Disordered" evidence="5">
    <location>
        <begin position="1"/>
        <end position="78"/>
    </location>
</feature>